<evidence type="ECO:0000256" key="2">
    <source>
        <dbReference type="ARBA" id="ARBA00022475"/>
    </source>
</evidence>
<feature type="transmembrane region" description="Helical" evidence="5">
    <location>
        <begin position="56"/>
        <end position="77"/>
    </location>
</feature>
<dbReference type="EMBL" id="BAAAHH010000029">
    <property type="protein sequence ID" value="GAA0962942.1"/>
    <property type="molecule type" value="Genomic_DNA"/>
</dbReference>
<comment type="subcellular location">
    <subcellularLocation>
        <location evidence="1">Cell membrane</location>
        <topology evidence="1">Multi-pass membrane protein</topology>
    </subcellularLocation>
</comment>
<evidence type="ECO:0000256" key="4">
    <source>
        <dbReference type="PROSITE-ProRule" id="PRU01193"/>
    </source>
</evidence>
<evidence type="ECO:0000313" key="8">
    <source>
        <dbReference type="EMBL" id="GAA0962942.1"/>
    </source>
</evidence>
<dbReference type="SUPFAM" id="SSF54631">
    <property type="entry name" value="CBS-domain pair"/>
    <property type="match status" value="1"/>
</dbReference>
<keyword evidence="4 5" id="KW-0812">Transmembrane</keyword>
<evidence type="ECO:0000256" key="3">
    <source>
        <dbReference type="PROSITE-ProRule" id="PRU00703"/>
    </source>
</evidence>
<feature type="domain" description="CBS" evidence="6">
    <location>
        <begin position="280"/>
        <end position="340"/>
    </location>
</feature>
<dbReference type="Pfam" id="PF01595">
    <property type="entry name" value="CNNM"/>
    <property type="match status" value="1"/>
</dbReference>
<sequence length="343" mass="36638">MENPLTVAVVTVAIIVLSAFFVAVEFALIAAKRHRLEDAAHTSRSARAALRSSSELTVLLAGSQLGITVCTLALGAITKPAVHHWLTPLFTSWGLAAWPADAAGFVLALVIVTFLHLVVGEMAPKSWAIAHPEKSATLLALPMRGFMWLTRPLLRALNEGANRCLRKVGVEAADQVAAGQDPEALRHLVEHSANVGALDARYSVQLSGALALQDLRLGDLVKREARTTSVPRGATVADVQAASRASGHLRILVTEPGADWGVVHVRDTLTEPETAGIAHLTRPAHRMAADTPVYTALTRMRETSTQLALVTENGEVVGVVTIIDILRHLFPRSEGGRTPLAVR</sequence>
<feature type="transmembrane region" description="Helical" evidence="5">
    <location>
        <begin position="6"/>
        <end position="31"/>
    </location>
</feature>
<dbReference type="Pfam" id="PF00571">
    <property type="entry name" value="CBS"/>
    <property type="match status" value="1"/>
</dbReference>
<keyword evidence="2" id="KW-1003">Cell membrane</keyword>
<dbReference type="InterPro" id="IPR051676">
    <property type="entry name" value="UPF0053_domain"/>
</dbReference>
<keyword evidence="3" id="KW-0129">CBS domain</keyword>
<evidence type="ECO:0000256" key="5">
    <source>
        <dbReference type="SAM" id="Phobius"/>
    </source>
</evidence>
<feature type="domain" description="CNNM transmembrane" evidence="7">
    <location>
        <begin position="1"/>
        <end position="202"/>
    </location>
</feature>
<dbReference type="PANTHER" id="PTHR43099">
    <property type="entry name" value="UPF0053 PROTEIN YRKA"/>
    <property type="match status" value="1"/>
</dbReference>
<dbReference type="PROSITE" id="PS51371">
    <property type="entry name" value="CBS"/>
    <property type="match status" value="1"/>
</dbReference>
<keyword evidence="4 5" id="KW-0472">Membrane</keyword>
<evidence type="ECO:0000259" key="7">
    <source>
        <dbReference type="PROSITE" id="PS51846"/>
    </source>
</evidence>
<gene>
    <name evidence="8" type="ORF">GCM10009550_57720</name>
</gene>
<organism evidence="8 9">
    <name type="scientific">Actinocorallia libanotica</name>
    <dbReference type="NCBI Taxonomy" id="46162"/>
    <lineage>
        <taxon>Bacteria</taxon>
        <taxon>Bacillati</taxon>
        <taxon>Actinomycetota</taxon>
        <taxon>Actinomycetes</taxon>
        <taxon>Streptosporangiales</taxon>
        <taxon>Thermomonosporaceae</taxon>
        <taxon>Actinocorallia</taxon>
    </lineage>
</organism>
<evidence type="ECO:0000259" key="6">
    <source>
        <dbReference type="PROSITE" id="PS51371"/>
    </source>
</evidence>
<evidence type="ECO:0000313" key="9">
    <source>
        <dbReference type="Proteomes" id="UP001500665"/>
    </source>
</evidence>
<evidence type="ECO:0000256" key="1">
    <source>
        <dbReference type="ARBA" id="ARBA00004651"/>
    </source>
</evidence>
<feature type="transmembrane region" description="Helical" evidence="5">
    <location>
        <begin position="97"/>
        <end position="119"/>
    </location>
</feature>
<reference evidence="9" key="1">
    <citation type="journal article" date="2019" name="Int. J. Syst. Evol. Microbiol.">
        <title>The Global Catalogue of Microorganisms (GCM) 10K type strain sequencing project: providing services to taxonomists for standard genome sequencing and annotation.</title>
        <authorList>
            <consortium name="The Broad Institute Genomics Platform"/>
            <consortium name="The Broad Institute Genome Sequencing Center for Infectious Disease"/>
            <person name="Wu L."/>
            <person name="Ma J."/>
        </authorList>
    </citation>
    <scope>NUCLEOTIDE SEQUENCE [LARGE SCALE GENOMIC DNA]</scope>
    <source>
        <strain evidence="9">JCM 10696</strain>
    </source>
</reference>
<dbReference type="Proteomes" id="UP001500665">
    <property type="component" value="Unassembled WGS sequence"/>
</dbReference>
<name>A0ABP4C8Z2_9ACTN</name>
<dbReference type="PANTHER" id="PTHR43099:SF5">
    <property type="entry name" value="HLYC_CORC FAMILY TRANSPORTER"/>
    <property type="match status" value="1"/>
</dbReference>
<dbReference type="InterPro" id="IPR002550">
    <property type="entry name" value="CNNM"/>
</dbReference>
<accession>A0ABP4C8Z2</accession>
<dbReference type="Gene3D" id="3.10.580.10">
    <property type="entry name" value="CBS-domain"/>
    <property type="match status" value="1"/>
</dbReference>
<dbReference type="RefSeq" id="WP_344244158.1">
    <property type="nucleotide sequence ID" value="NZ_BAAAHH010000029.1"/>
</dbReference>
<dbReference type="PROSITE" id="PS51846">
    <property type="entry name" value="CNNM"/>
    <property type="match status" value="1"/>
</dbReference>
<keyword evidence="9" id="KW-1185">Reference proteome</keyword>
<dbReference type="InterPro" id="IPR046342">
    <property type="entry name" value="CBS_dom_sf"/>
</dbReference>
<keyword evidence="4 5" id="KW-1133">Transmembrane helix</keyword>
<protein>
    <submittedName>
        <fullName evidence="8">Hemolysin family protein</fullName>
    </submittedName>
</protein>
<proteinExistence type="predicted"/>
<dbReference type="InterPro" id="IPR000644">
    <property type="entry name" value="CBS_dom"/>
</dbReference>
<comment type="caution">
    <text evidence="8">The sequence shown here is derived from an EMBL/GenBank/DDBJ whole genome shotgun (WGS) entry which is preliminary data.</text>
</comment>